<evidence type="ECO:0000256" key="1">
    <source>
        <dbReference type="SAM" id="MobiDB-lite"/>
    </source>
</evidence>
<name>A0ABS4AWU9_9PROT</name>
<accession>A0ABS4AWU9</accession>
<dbReference type="Proteomes" id="UP000680815">
    <property type="component" value="Unassembled WGS sequence"/>
</dbReference>
<dbReference type="EMBL" id="JAGIYZ010000019">
    <property type="protein sequence ID" value="MBP0465865.1"/>
    <property type="molecule type" value="Genomic_DNA"/>
</dbReference>
<comment type="caution">
    <text evidence="2">The sequence shown here is derived from an EMBL/GenBank/DDBJ whole genome shotgun (WGS) entry which is preliminary data.</text>
</comment>
<protein>
    <submittedName>
        <fullName evidence="2">Uncharacterized protein</fullName>
    </submittedName>
</protein>
<reference evidence="2 3" key="1">
    <citation type="submission" date="2021-03" db="EMBL/GenBank/DDBJ databases">
        <authorList>
            <person name="So Y."/>
        </authorList>
    </citation>
    <scope>NUCLEOTIDE SEQUENCE [LARGE SCALE GENOMIC DNA]</scope>
    <source>
        <strain evidence="2 3">PWR1</strain>
    </source>
</reference>
<evidence type="ECO:0000313" key="3">
    <source>
        <dbReference type="Proteomes" id="UP000680815"/>
    </source>
</evidence>
<evidence type="ECO:0000313" key="2">
    <source>
        <dbReference type="EMBL" id="MBP0465865.1"/>
    </source>
</evidence>
<keyword evidence="3" id="KW-1185">Reference proteome</keyword>
<feature type="region of interest" description="Disordered" evidence="1">
    <location>
        <begin position="107"/>
        <end position="126"/>
    </location>
</feature>
<sequence length="126" mass="12712">MPSSRSSRRASLAAHVAQRVAARLAEITEQHATIRRGLTARPDIVAVPLCTDDGLRFVSLEVGDGPGGPALFALQPAAAGGGMVVVDSAAGVVVARGRDGTAALRSFAKTLPRRPPPPLANAAGAG</sequence>
<proteinExistence type="predicted"/>
<dbReference type="RefSeq" id="WP_209353250.1">
    <property type="nucleotide sequence ID" value="NZ_JAGIYZ010000019.1"/>
</dbReference>
<gene>
    <name evidence="2" type="ORF">J5Y09_18205</name>
</gene>
<organism evidence="2 3">
    <name type="scientific">Roseomonas nitratireducens</name>
    <dbReference type="NCBI Taxonomy" id="2820810"/>
    <lineage>
        <taxon>Bacteria</taxon>
        <taxon>Pseudomonadati</taxon>
        <taxon>Pseudomonadota</taxon>
        <taxon>Alphaproteobacteria</taxon>
        <taxon>Acetobacterales</taxon>
        <taxon>Roseomonadaceae</taxon>
        <taxon>Roseomonas</taxon>
    </lineage>
</organism>